<proteinExistence type="predicted"/>
<keyword evidence="2" id="KW-0472">Membrane</keyword>
<organism evidence="4 5">
    <name type="scientific">Coemansia javaensis</name>
    <dbReference type="NCBI Taxonomy" id="2761396"/>
    <lineage>
        <taxon>Eukaryota</taxon>
        <taxon>Fungi</taxon>
        <taxon>Fungi incertae sedis</taxon>
        <taxon>Zoopagomycota</taxon>
        <taxon>Kickxellomycotina</taxon>
        <taxon>Kickxellomycetes</taxon>
        <taxon>Kickxellales</taxon>
        <taxon>Kickxellaceae</taxon>
        <taxon>Coemansia</taxon>
    </lineage>
</organism>
<keyword evidence="5" id="KW-1185">Reference proteome</keyword>
<dbReference type="Proteomes" id="UP001140217">
    <property type="component" value="Unassembled WGS sequence"/>
</dbReference>
<gene>
    <name evidence="4" type="primary">IAH1_2</name>
    <name evidence="4" type="ORF">H4R18_003469</name>
</gene>
<accession>A0A9W8LIC4</accession>
<evidence type="ECO:0000259" key="3">
    <source>
        <dbReference type="Pfam" id="PF13472"/>
    </source>
</evidence>
<reference evidence="4" key="1">
    <citation type="submission" date="2022-07" db="EMBL/GenBank/DDBJ databases">
        <title>Phylogenomic reconstructions and comparative analyses of Kickxellomycotina fungi.</title>
        <authorList>
            <person name="Reynolds N.K."/>
            <person name="Stajich J.E."/>
            <person name="Barry K."/>
            <person name="Grigoriev I.V."/>
            <person name="Crous P."/>
            <person name="Smith M.E."/>
        </authorList>
    </citation>
    <scope>NUCLEOTIDE SEQUENCE</scope>
    <source>
        <strain evidence="4">NBRC 105414</strain>
    </source>
</reference>
<protein>
    <submittedName>
        <fullName evidence="4">Isoamyl acetate-hydrolyzing esterase</fullName>
    </submittedName>
</protein>
<dbReference type="OrthoDB" id="671439at2759"/>
<keyword evidence="2" id="KW-1133">Transmembrane helix</keyword>
<dbReference type="InterPro" id="IPR008265">
    <property type="entry name" value="Lipase_GDSL_AS"/>
</dbReference>
<dbReference type="AlphaFoldDB" id="A0A9W8LIC4"/>
<dbReference type="CDD" id="cd01838">
    <property type="entry name" value="Isoamyl_acetate_hydrolase_like"/>
    <property type="match status" value="1"/>
</dbReference>
<dbReference type="PANTHER" id="PTHR14209">
    <property type="entry name" value="ISOAMYL ACETATE-HYDROLYZING ESTERASE 1"/>
    <property type="match status" value="1"/>
</dbReference>
<feature type="domain" description="SGNH hydrolase-type esterase" evidence="3">
    <location>
        <begin position="63"/>
        <end position="253"/>
    </location>
</feature>
<comment type="caution">
    <text evidence="4">The sequence shown here is derived from an EMBL/GenBank/DDBJ whole genome shotgun (WGS) entry which is preliminary data.</text>
</comment>
<feature type="region of interest" description="Disordered" evidence="1">
    <location>
        <begin position="274"/>
        <end position="298"/>
    </location>
</feature>
<evidence type="ECO:0000256" key="2">
    <source>
        <dbReference type="SAM" id="Phobius"/>
    </source>
</evidence>
<dbReference type="Gene3D" id="3.40.50.1110">
    <property type="entry name" value="SGNH hydrolase"/>
    <property type="match status" value="1"/>
</dbReference>
<dbReference type="InterPro" id="IPR036514">
    <property type="entry name" value="SGNH_hydro_sf"/>
</dbReference>
<dbReference type="Pfam" id="PF13472">
    <property type="entry name" value="Lipase_GDSL_2"/>
    <property type="match status" value="1"/>
</dbReference>
<evidence type="ECO:0000313" key="5">
    <source>
        <dbReference type="Proteomes" id="UP001140217"/>
    </source>
</evidence>
<dbReference type="SUPFAM" id="SSF52266">
    <property type="entry name" value="SGNH hydrolase"/>
    <property type="match status" value="1"/>
</dbReference>
<dbReference type="PANTHER" id="PTHR14209:SF9">
    <property type="entry name" value="GDSL ESTERASE_LIPASE CPRD49"/>
    <property type="match status" value="1"/>
</dbReference>
<dbReference type="InterPro" id="IPR045136">
    <property type="entry name" value="Iah1-like"/>
</dbReference>
<feature type="transmembrane region" description="Helical" evidence="2">
    <location>
        <begin position="12"/>
        <end position="31"/>
    </location>
</feature>
<evidence type="ECO:0000256" key="1">
    <source>
        <dbReference type="SAM" id="MobiDB-lite"/>
    </source>
</evidence>
<name>A0A9W8LIC4_9FUNG</name>
<dbReference type="PROSITE" id="PS01098">
    <property type="entry name" value="LIPASE_GDSL_SER"/>
    <property type="match status" value="1"/>
</dbReference>
<dbReference type="GO" id="GO:0016298">
    <property type="term" value="F:lipase activity"/>
    <property type="evidence" value="ECO:0007669"/>
    <property type="project" value="InterPro"/>
</dbReference>
<evidence type="ECO:0000313" key="4">
    <source>
        <dbReference type="EMBL" id="KAJ2780388.1"/>
    </source>
</evidence>
<dbReference type="EMBL" id="JANBUL010000140">
    <property type="protein sequence ID" value="KAJ2780388.1"/>
    <property type="molecule type" value="Genomic_DNA"/>
</dbReference>
<dbReference type="GO" id="GO:0006629">
    <property type="term" value="P:lipid metabolic process"/>
    <property type="evidence" value="ECO:0007669"/>
    <property type="project" value="InterPro"/>
</dbReference>
<keyword evidence="2" id="KW-0812">Transmembrane</keyword>
<dbReference type="InterPro" id="IPR013830">
    <property type="entry name" value="SGNH_hydro"/>
</dbReference>
<sequence>MPVSLGRALPAAALYGALAVMLALNGVYLYARMFGSSPGDGGGGDGPGADAIPQYPLYDTLVVFGDSITQAGGNPAISGFVAHLAAFYTRRMDVLNRGFSGYNTRNALSVVDSVFPRALGAPRQQPRQRRWWPHPDSTFPAPPRPPQLCLLFFGANDARLPPYAQHVPLSEFAANMRRLIAVLHDPESPYYSPATRIMLITPPAVGDRMIEEIARRNGHAPDRKNAEAQRYAAAVRAVAAEHSLPVVDLWSAIESLVRGTAAPDLLQLRPPHMSMFDSEPMDHAPAPAPAPAPPANATGPYEGYERFLSDGLHLNAAGNELLFKLIAAELLAEWPDMNPLEP</sequence>